<comment type="caution">
    <text evidence="1">The sequence shown here is derived from an EMBL/GenBank/DDBJ whole genome shotgun (WGS) entry which is preliminary data.</text>
</comment>
<proteinExistence type="predicted"/>
<dbReference type="EMBL" id="JBBWWQ010000015">
    <property type="protein sequence ID" value="KAK8928617.1"/>
    <property type="molecule type" value="Genomic_DNA"/>
</dbReference>
<keyword evidence="2" id="KW-1185">Reference proteome</keyword>
<organism evidence="1 2">
    <name type="scientific">Platanthera zijinensis</name>
    <dbReference type="NCBI Taxonomy" id="2320716"/>
    <lineage>
        <taxon>Eukaryota</taxon>
        <taxon>Viridiplantae</taxon>
        <taxon>Streptophyta</taxon>
        <taxon>Embryophyta</taxon>
        <taxon>Tracheophyta</taxon>
        <taxon>Spermatophyta</taxon>
        <taxon>Magnoliopsida</taxon>
        <taxon>Liliopsida</taxon>
        <taxon>Asparagales</taxon>
        <taxon>Orchidaceae</taxon>
        <taxon>Orchidoideae</taxon>
        <taxon>Orchideae</taxon>
        <taxon>Orchidinae</taxon>
        <taxon>Platanthera</taxon>
    </lineage>
</organism>
<name>A0AAP0FZU1_9ASPA</name>
<evidence type="ECO:0000313" key="1">
    <source>
        <dbReference type="EMBL" id="KAK8928617.1"/>
    </source>
</evidence>
<dbReference type="Proteomes" id="UP001418222">
    <property type="component" value="Unassembled WGS sequence"/>
</dbReference>
<evidence type="ECO:0000313" key="2">
    <source>
        <dbReference type="Proteomes" id="UP001418222"/>
    </source>
</evidence>
<sequence length="100" mass="11250">MNYTIGPDFAVSEYKAANFCIMKSYSEDNAHKSIKYGGLGAALLMETRNQMMLLIMKLKKKEISAQFSCFTLFCDDAEMIEPVDFDKKVWTIGSAASSRI</sequence>
<reference evidence="1 2" key="1">
    <citation type="journal article" date="2022" name="Nat. Plants">
        <title>Genomes of leafy and leafless Platanthera orchids illuminate the evolution of mycoheterotrophy.</title>
        <authorList>
            <person name="Li M.H."/>
            <person name="Liu K.W."/>
            <person name="Li Z."/>
            <person name="Lu H.C."/>
            <person name="Ye Q.L."/>
            <person name="Zhang D."/>
            <person name="Wang J.Y."/>
            <person name="Li Y.F."/>
            <person name="Zhong Z.M."/>
            <person name="Liu X."/>
            <person name="Yu X."/>
            <person name="Liu D.K."/>
            <person name="Tu X.D."/>
            <person name="Liu B."/>
            <person name="Hao Y."/>
            <person name="Liao X.Y."/>
            <person name="Jiang Y.T."/>
            <person name="Sun W.H."/>
            <person name="Chen J."/>
            <person name="Chen Y.Q."/>
            <person name="Ai Y."/>
            <person name="Zhai J.W."/>
            <person name="Wu S.S."/>
            <person name="Zhou Z."/>
            <person name="Hsiao Y.Y."/>
            <person name="Wu W.L."/>
            <person name="Chen Y.Y."/>
            <person name="Lin Y.F."/>
            <person name="Hsu J.L."/>
            <person name="Li C.Y."/>
            <person name="Wang Z.W."/>
            <person name="Zhao X."/>
            <person name="Zhong W.Y."/>
            <person name="Ma X.K."/>
            <person name="Ma L."/>
            <person name="Huang J."/>
            <person name="Chen G.Z."/>
            <person name="Huang M.Z."/>
            <person name="Huang L."/>
            <person name="Peng D.H."/>
            <person name="Luo Y.B."/>
            <person name="Zou S.Q."/>
            <person name="Chen S.P."/>
            <person name="Lan S."/>
            <person name="Tsai W.C."/>
            <person name="Van de Peer Y."/>
            <person name="Liu Z.J."/>
        </authorList>
    </citation>
    <scope>NUCLEOTIDE SEQUENCE [LARGE SCALE GENOMIC DNA]</scope>
    <source>
        <strain evidence="1">Lor287</strain>
    </source>
</reference>
<protein>
    <submittedName>
        <fullName evidence="1">Uncharacterized protein</fullName>
    </submittedName>
</protein>
<dbReference type="AlphaFoldDB" id="A0AAP0FZU1"/>
<accession>A0AAP0FZU1</accession>
<gene>
    <name evidence="1" type="ORF">KSP39_PZI017492</name>
</gene>